<evidence type="ECO:0000256" key="3">
    <source>
        <dbReference type="ARBA" id="ARBA00022989"/>
    </source>
</evidence>
<feature type="region of interest" description="Disordered" evidence="6">
    <location>
        <begin position="400"/>
        <end position="433"/>
    </location>
</feature>
<dbReference type="PROSITE" id="PS50042">
    <property type="entry name" value="CNMP_BINDING_3"/>
    <property type="match status" value="1"/>
</dbReference>
<comment type="caution">
    <text evidence="10">The sequence shown here is derived from an EMBL/GenBank/DDBJ whole genome shotgun (WGS) entry which is preliminary data.</text>
</comment>
<feature type="transmembrane region" description="Helical" evidence="7">
    <location>
        <begin position="49"/>
        <end position="79"/>
    </location>
</feature>
<dbReference type="InterPro" id="IPR002550">
    <property type="entry name" value="CNNM"/>
</dbReference>
<feature type="transmembrane region" description="Helical" evidence="7">
    <location>
        <begin position="91"/>
        <end position="113"/>
    </location>
</feature>
<dbReference type="EMBL" id="JALJOS010000001">
    <property type="protein sequence ID" value="KAK9844928.1"/>
    <property type="molecule type" value="Genomic_DNA"/>
</dbReference>
<feature type="region of interest" description="Disordered" evidence="6">
    <location>
        <begin position="685"/>
        <end position="716"/>
    </location>
</feature>
<reference evidence="10 11" key="1">
    <citation type="journal article" date="2024" name="Nat. Commun.">
        <title>Phylogenomics reveals the evolutionary origins of lichenization in chlorophyte algae.</title>
        <authorList>
            <person name="Puginier C."/>
            <person name="Libourel C."/>
            <person name="Otte J."/>
            <person name="Skaloud P."/>
            <person name="Haon M."/>
            <person name="Grisel S."/>
            <person name="Petersen M."/>
            <person name="Berrin J.G."/>
            <person name="Delaux P.M."/>
            <person name="Dal Grande F."/>
            <person name="Keller J."/>
        </authorList>
    </citation>
    <scope>NUCLEOTIDE SEQUENCE [LARGE SCALE GENOMIC DNA]</scope>
    <source>
        <strain evidence="10 11">SAG 2145</strain>
    </source>
</reference>
<dbReference type="InterPro" id="IPR045095">
    <property type="entry name" value="ACDP"/>
</dbReference>
<gene>
    <name evidence="10" type="ORF">WJX74_008771</name>
</gene>
<proteinExistence type="predicted"/>
<organism evidence="10 11">
    <name type="scientific">Apatococcus lobatus</name>
    <dbReference type="NCBI Taxonomy" id="904363"/>
    <lineage>
        <taxon>Eukaryota</taxon>
        <taxon>Viridiplantae</taxon>
        <taxon>Chlorophyta</taxon>
        <taxon>core chlorophytes</taxon>
        <taxon>Trebouxiophyceae</taxon>
        <taxon>Chlorellales</taxon>
        <taxon>Chlorellaceae</taxon>
        <taxon>Apatococcus</taxon>
    </lineage>
</organism>
<feature type="compositionally biased region" description="Polar residues" evidence="6">
    <location>
        <begin position="417"/>
        <end position="426"/>
    </location>
</feature>
<accession>A0AAW1SFA2</accession>
<dbReference type="Proteomes" id="UP001438707">
    <property type="component" value="Unassembled WGS sequence"/>
</dbReference>
<dbReference type="CDD" id="cd04590">
    <property type="entry name" value="CBS_pair_CorC_HlyC_assoc"/>
    <property type="match status" value="1"/>
</dbReference>
<dbReference type="Pfam" id="PF25562">
    <property type="entry name" value="CNBH_CNNM2_C"/>
    <property type="match status" value="1"/>
</dbReference>
<dbReference type="InterPro" id="IPR018490">
    <property type="entry name" value="cNMP-bd_dom_sf"/>
</dbReference>
<evidence type="ECO:0000256" key="5">
    <source>
        <dbReference type="PROSITE-ProRule" id="PRU01193"/>
    </source>
</evidence>
<dbReference type="Gene3D" id="2.60.120.10">
    <property type="entry name" value="Jelly Rolls"/>
    <property type="match status" value="1"/>
</dbReference>
<name>A0AAW1SFA2_9CHLO</name>
<feature type="domain" description="Cyclic nucleotide-binding" evidence="8">
    <location>
        <begin position="469"/>
        <end position="542"/>
    </location>
</feature>
<evidence type="ECO:0000256" key="6">
    <source>
        <dbReference type="SAM" id="MobiDB-lite"/>
    </source>
</evidence>
<evidence type="ECO:0000313" key="11">
    <source>
        <dbReference type="Proteomes" id="UP001438707"/>
    </source>
</evidence>
<protein>
    <submittedName>
        <fullName evidence="10">Uncharacterized protein</fullName>
    </submittedName>
</protein>
<dbReference type="InterPro" id="IPR000595">
    <property type="entry name" value="cNMP-bd_dom"/>
</dbReference>
<keyword evidence="4 5" id="KW-0472">Membrane</keyword>
<dbReference type="InterPro" id="IPR014710">
    <property type="entry name" value="RmlC-like_jellyroll"/>
</dbReference>
<dbReference type="PROSITE" id="PS51846">
    <property type="entry name" value="CNNM"/>
    <property type="match status" value="1"/>
</dbReference>
<dbReference type="SUPFAM" id="SSF54631">
    <property type="entry name" value="CBS-domain pair"/>
    <property type="match status" value="1"/>
</dbReference>
<dbReference type="GO" id="GO:0010960">
    <property type="term" value="P:magnesium ion homeostasis"/>
    <property type="evidence" value="ECO:0007669"/>
    <property type="project" value="InterPro"/>
</dbReference>
<feature type="compositionally biased region" description="Basic and acidic residues" evidence="6">
    <location>
        <begin position="619"/>
        <end position="631"/>
    </location>
</feature>
<evidence type="ECO:0000259" key="9">
    <source>
        <dbReference type="PROSITE" id="PS51846"/>
    </source>
</evidence>
<dbReference type="GO" id="GO:0016020">
    <property type="term" value="C:membrane"/>
    <property type="evidence" value="ECO:0007669"/>
    <property type="project" value="UniProtKB-SubCell"/>
</dbReference>
<evidence type="ECO:0000256" key="4">
    <source>
        <dbReference type="ARBA" id="ARBA00023136"/>
    </source>
</evidence>
<comment type="subcellular location">
    <subcellularLocation>
        <location evidence="1">Membrane</location>
        <topology evidence="1">Multi-pass membrane protein</topology>
    </subcellularLocation>
</comment>
<feature type="compositionally biased region" description="Basic and acidic residues" evidence="6">
    <location>
        <begin position="700"/>
        <end position="709"/>
    </location>
</feature>
<feature type="domain" description="CNNM transmembrane" evidence="9">
    <location>
        <begin position="1"/>
        <end position="161"/>
    </location>
</feature>
<dbReference type="PANTHER" id="PTHR12064:SF94">
    <property type="entry name" value="UNEXTENDED PROTEIN"/>
    <property type="match status" value="1"/>
</dbReference>
<feature type="region of interest" description="Disordered" evidence="6">
    <location>
        <begin position="551"/>
        <end position="637"/>
    </location>
</feature>
<evidence type="ECO:0000256" key="1">
    <source>
        <dbReference type="ARBA" id="ARBA00004141"/>
    </source>
</evidence>
<keyword evidence="3 5" id="KW-1133">Transmembrane helix</keyword>
<sequence>MLRATKEPLVILNLCLSTRGAILLVPPAIDCRRLAYRREERSRTNITTWLVNAAISILLADLTTGWIGLLSSTTLILILGEIVPQSICTRYGLQIGASSIWIVKLFIVLMWPLTYPISLLLDKVVGCEIGTVYSHEELKRLIDIHINDPVAQAESGLTTSDGQLIIGAFDYKHKRVRDVMTSLEQCFMLEASLRLTFQTMYAIYSSGFTRIPVFEGARQNIVGVLYAKDLILVDPDDHIEIGTVLTFRGRQTLGHVFEGEMLDVVFKGFISSANHMLIAHKPLEGSLSRADQLEASPVTGLITLEDVLETVIQAEIVDETDVYEDVERQVLRQRGQRADVAHYLAMFEHKLHQSIMLSSGEMQAVIAFLSQREEFAQLAQSPLAFQGLISLGEVLELEPSNQAAGDDSDAGSHSDTPSHSQQSTNGLPAAPCLRRSSLHSHSGTLPVIHSFGEEGLWDPGSPCDDHRLVYQHGKACDVYTLILQGRVLVRTVGEGFELELGPWTVLGRQALTQKAYSPDFDAVALAPCRLLRLSRPAFLAALETTQVPAILNQATKQRPPRPRLPASSPLISTMSTPFGTPSTALGFGTTQPPWQGNPAPVQSRLHPPAPEAQHHTSGRRLDHTNVPEQRSRSHHAAPAHFALQDSEAQRESAHLAGPSSSEIELQDVDPLHDAGDIRIHVRDEASPSYSSVAANEAEDADGRCIDFSEHAPLLRS</sequence>
<evidence type="ECO:0000256" key="7">
    <source>
        <dbReference type="SAM" id="Phobius"/>
    </source>
</evidence>
<evidence type="ECO:0000259" key="8">
    <source>
        <dbReference type="PROSITE" id="PS50042"/>
    </source>
</evidence>
<keyword evidence="11" id="KW-1185">Reference proteome</keyword>
<keyword evidence="2 5" id="KW-0812">Transmembrane</keyword>
<evidence type="ECO:0000313" key="10">
    <source>
        <dbReference type="EMBL" id="KAK9844928.1"/>
    </source>
</evidence>
<dbReference type="PANTHER" id="PTHR12064">
    <property type="entry name" value="METAL TRANSPORTER CNNM"/>
    <property type="match status" value="1"/>
</dbReference>
<dbReference type="Gene3D" id="3.10.580.10">
    <property type="entry name" value="CBS-domain"/>
    <property type="match status" value="1"/>
</dbReference>
<dbReference type="AlphaFoldDB" id="A0AAW1SFA2"/>
<evidence type="ECO:0000256" key="2">
    <source>
        <dbReference type="ARBA" id="ARBA00022692"/>
    </source>
</evidence>
<dbReference type="Pfam" id="PF01595">
    <property type="entry name" value="CNNM"/>
    <property type="match status" value="1"/>
</dbReference>
<feature type="compositionally biased region" description="Polar residues" evidence="6">
    <location>
        <begin position="571"/>
        <end position="594"/>
    </location>
</feature>
<dbReference type="SUPFAM" id="SSF51206">
    <property type="entry name" value="cAMP-binding domain-like"/>
    <property type="match status" value="1"/>
</dbReference>
<dbReference type="InterPro" id="IPR044751">
    <property type="entry name" value="Ion_transp-like_CBS"/>
</dbReference>
<dbReference type="InterPro" id="IPR046342">
    <property type="entry name" value="CBS_dom_sf"/>
</dbReference>